<dbReference type="OrthoDB" id="581833at2"/>
<accession>A0A401Z1P5</accession>
<dbReference type="Gene3D" id="3.30.470.20">
    <property type="entry name" value="ATP-grasp fold, B domain"/>
    <property type="match status" value="1"/>
</dbReference>
<dbReference type="RefSeq" id="WP_126642497.1">
    <property type="nucleotide sequence ID" value="NZ_BIFH01000042.1"/>
</dbReference>
<sequence length="442" mass="47603">MTNQSTRKILLLNVRADFPPEIGLSDRHPLVRACRRTSWYAEAGDVIASPAPIDREFLDHVGGTLGFDAGTISVVLRDRVLTDEVILAPDFVAELRLAIADHPNWRIMACYVTEGVAELAERLGIGCDGSAFAAERGSDLLNRKGHFRRLAAGIGMPLAAGSVVQSPTRLARAIEQHMPATGAVIVKQHNAGGGLGNVVLAADDLGPLPGARETRRIGPDVAETAEKLWTELSQEHDPGVVVEVYHPAARHMFYFEYLVADSGVPRFVNSGTIRLVREGTAADERLSWVGLELPADLPPHSLAQALTHATRFAVLAADIGYRGYLNIDAIVTASGELIFNEVNARWGGGLVLHTVASRLLGEDYADHSVASSLRDVRPVPLARVVAAAREHGLDLTPERREGVVVLACEPTQTEALECLLVAPSVSRVRELETALRTVVEAL</sequence>
<dbReference type="GO" id="GO:0046872">
    <property type="term" value="F:metal ion binding"/>
    <property type="evidence" value="ECO:0007669"/>
    <property type="project" value="InterPro"/>
</dbReference>
<protein>
    <recommendedName>
        <fullName evidence="2">ATP-grasp domain-containing protein</fullName>
    </recommendedName>
</protein>
<dbReference type="InterPro" id="IPR040754">
    <property type="entry name" value="PreAtp-grasp"/>
</dbReference>
<proteinExistence type="predicted"/>
<dbReference type="InterPro" id="IPR011761">
    <property type="entry name" value="ATP-grasp"/>
</dbReference>
<gene>
    <name evidence="3" type="ORF">EHYA_08531</name>
</gene>
<evidence type="ECO:0000313" key="4">
    <source>
        <dbReference type="Proteomes" id="UP000286931"/>
    </source>
</evidence>
<dbReference type="SUPFAM" id="SSF56059">
    <property type="entry name" value="Glutathione synthetase ATP-binding domain-like"/>
    <property type="match status" value="1"/>
</dbReference>
<name>A0A401Z1P5_9ACTN</name>
<comment type="caution">
    <text evidence="3">The sequence shown here is derived from an EMBL/GenBank/DDBJ whole genome shotgun (WGS) entry which is preliminary data.</text>
</comment>
<keyword evidence="1" id="KW-0547">Nucleotide-binding</keyword>
<feature type="domain" description="ATP-grasp" evidence="2">
    <location>
        <begin position="148"/>
        <end position="373"/>
    </location>
</feature>
<organism evidence="3 4">
    <name type="scientific">Embleya hyalina</name>
    <dbReference type="NCBI Taxonomy" id="516124"/>
    <lineage>
        <taxon>Bacteria</taxon>
        <taxon>Bacillati</taxon>
        <taxon>Actinomycetota</taxon>
        <taxon>Actinomycetes</taxon>
        <taxon>Kitasatosporales</taxon>
        <taxon>Streptomycetaceae</taxon>
        <taxon>Embleya</taxon>
    </lineage>
</organism>
<dbReference type="Proteomes" id="UP000286931">
    <property type="component" value="Unassembled WGS sequence"/>
</dbReference>
<dbReference type="GO" id="GO:0005524">
    <property type="term" value="F:ATP binding"/>
    <property type="evidence" value="ECO:0007669"/>
    <property type="project" value="UniProtKB-UniRule"/>
</dbReference>
<reference evidence="3 4" key="1">
    <citation type="submission" date="2018-12" db="EMBL/GenBank/DDBJ databases">
        <title>Draft genome sequence of Embleya hyalina NBRC 13850T.</title>
        <authorList>
            <person name="Komaki H."/>
            <person name="Hosoyama A."/>
            <person name="Kimura A."/>
            <person name="Ichikawa N."/>
            <person name="Tamura T."/>
        </authorList>
    </citation>
    <scope>NUCLEOTIDE SEQUENCE [LARGE SCALE GENOMIC DNA]</scope>
    <source>
        <strain evidence="3 4">NBRC 13850</strain>
    </source>
</reference>
<dbReference type="Pfam" id="PF18604">
    <property type="entry name" value="PreAtp-grasp"/>
    <property type="match status" value="1"/>
</dbReference>
<keyword evidence="1" id="KW-0067">ATP-binding</keyword>
<dbReference type="EMBL" id="BIFH01000042">
    <property type="protein sequence ID" value="GCE00805.1"/>
    <property type="molecule type" value="Genomic_DNA"/>
</dbReference>
<evidence type="ECO:0000259" key="2">
    <source>
        <dbReference type="PROSITE" id="PS50975"/>
    </source>
</evidence>
<keyword evidence="4" id="KW-1185">Reference proteome</keyword>
<evidence type="ECO:0000313" key="3">
    <source>
        <dbReference type="EMBL" id="GCE00805.1"/>
    </source>
</evidence>
<dbReference type="PROSITE" id="PS50975">
    <property type="entry name" value="ATP_GRASP"/>
    <property type="match status" value="1"/>
</dbReference>
<evidence type="ECO:0000256" key="1">
    <source>
        <dbReference type="PROSITE-ProRule" id="PRU00409"/>
    </source>
</evidence>
<dbReference type="AlphaFoldDB" id="A0A401Z1P5"/>